<dbReference type="PANTHER" id="PTHR10077">
    <property type="entry name" value="CALPASTATIN"/>
    <property type="match status" value="1"/>
</dbReference>
<dbReference type="AlphaFoldDB" id="A0A4W5P0R8"/>
<dbReference type="GeneTree" id="ENSGT01030000237571"/>
<reference evidence="1" key="3">
    <citation type="submission" date="2025-09" db="UniProtKB">
        <authorList>
            <consortium name="Ensembl"/>
        </authorList>
    </citation>
    <scope>IDENTIFICATION</scope>
</reference>
<dbReference type="InterPro" id="IPR026998">
    <property type="entry name" value="Calpastatin"/>
</dbReference>
<dbReference type="Proteomes" id="UP000314982">
    <property type="component" value="Unassembled WGS sequence"/>
</dbReference>
<dbReference type="GO" id="GO:0005737">
    <property type="term" value="C:cytoplasm"/>
    <property type="evidence" value="ECO:0007669"/>
    <property type="project" value="TreeGrafter"/>
</dbReference>
<keyword evidence="2" id="KW-1185">Reference proteome</keyword>
<sequence>MTHDSTFTGLGEVKSRNMTYIVSEAKRKSLSFQLTIDYGEALDILSDDFTSVAPAVLCHPAPPTQASYDFALDALAEDFVSPAVAPAVKSAVDCQVQRHTYSFCYLTSIMEEKLTKVGERDDSLPEFRHIEEDQKVTYPGDHLPLSLQLSMDDNDALDLLSRDFSSSTGAAAASVAVTTEQRQPRQEVLTYSRLTK</sequence>
<proteinExistence type="predicted"/>
<accession>A0A4W5P0R8</accession>
<evidence type="ECO:0000313" key="1">
    <source>
        <dbReference type="Ensembl" id="ENSHHUP00000055195.1"/>
    </source>
</evidence>
<dbReference type="GO" id="GO:0010859">
    <property type="term" value="F:calcium-dependent cysteine-type endopeptidase inhibitor activity"/>
    <property type="evidence" value="ECO:0007669"/>
    <property type="project" value="TreeGrafter"/>
</dbReference>
<protein>
    <submittedName>
        <fullName evidence="1">Uncharacterized protein</fullName>
    </submittedName>
</protein>
<dbReference type="PANTHER" id="PTHR10077:SF0">
    <property type="entry name" value="CALPASTATIN"/>
    <property type="match status" value="1"/>
</dbReference>
<organism evidence="1 2">
    <name type="scientific">Hucho hucho</name>
    <name type="common">huchen</name>
    <dbReference type="NCBI Taxonomy" id="62062"/>
    <lineage>
        <taxon>Eukaryota</taxon>
        <taxon>Metazoa</taxon>
        <taxon>Chordata</taxon>
        <taxon>Craniata</taxon>
        <taxon>Vertebrata</taxon>
        <taxon>Euteleostomi</taxon>
        <taxon>Actinopterygii</taxon>
        <taxon>Neopterygii</taxon>
        <taxon>Teleostei</taxon>
        <taxon>Protacanthopterygii</taxon>
        <taxon>Salmoniformes</taxon>
        <taxon>Salmonidae</taxon>
        <taxon>Salmoninae</taxon>
        <taxon>Hucho</taxon>
    </lineage>
</organism>
<dbReference type="Ensembl" id="ENSHHUT00000057115.1">
    <property type="protein sequence ID" value="ENSHHUP00000055195.1"/>
    <property type="gene ID" value="ENSHHUG00000033038.1"/>
</dbReference>
<evidence type="ECO:0000313" key="2">
    <source>
        <dbReference type="Proteomes" id="UP000314982"/>
    </source>
</evidence>
<dbReference type="STRING" id="62062.ENSHHUP00000055195"/>
<name>A0A4W5P0R8_9TELE</name>
<reference evidence="1" key="2">
    <citation type="submission" date="2025-08" db="UniProtKB">
        <authorList>
            <consortium name="Ensembl"/>
        </authorList>
    </citation>
    <scope>IDENTIFICATION</scope>
</reference>
<reference evidence="2" key="1">
    <citation type="submission" date="2018-06" db="EMBL/GenBank/DDBJ databases">
        <title>Genome assembly of Danube salmon.</title>
        <authorList>
            <person name="Macqueen D.J."/>
            <person name="Gundappa M.K."/>
        </authorList>
    </citation>
    <scope>NUCLEOTIDE SEQUENCE [LARGE SCALE GENOMIC DNA]</scope>
</reference>